<feature type="region of interest" description="Disordered" evidence="1">
    <location>
        <begin position="1"/>
        <end position="34"/>
    </location>
</feature>
<accession>A0AAX1XCJ3</accession>
<dbReference type="AlphaFoldDB" id="A0AAX1XCJ3"/>
<dbReference type="Proteomes" id="UP000269379">
    <property type="component" value="Unassembled WGS sequence"/>
</dbReference>
<proteinExistence type="predicted"/>
<dbReference type="KEGG" id="bmai:DM57_09110"/>
<evidence type="ECO:0000256" key="1">
    <source>
        <dbReference type="SAM" id="MobiDB-lite"/>
    </source>
</evidence>
<dbReference type="EMBL" id="RKJW01000001">
    <property type="protein sequence ID" value="RPA29043.1"/>
    <property type="molecule type" value="Genomic_DNA"/>
</dbReference>
<name>A0AAX1XCJ3_BURML</name>
<protein>
    <submittedName>
        <fullName evidence="2">Uncharacterized protein</fullName>
    </submittedName>
</protein>
<feature type="compositionally biased region" description="Basic residues" evidence="1">
    <location>
        <begin position="11"/>
        <end position="22"/>
    </location>
</feature>
<feature type="compositionally biased region" description="Basic and acidic residues" evidence="1">
    <location>
        <begin position="23"/>
        <end position="34"/>
    </location>
</feature>
<gene>
    <name evidence="2" type="ORF">EGT70_05335</name>
</gene>
<comment type="caution">
    <text evidence="2">The sequence shown here is derived from an EMBL/GenBank/DDBJ whole genome shotgun (WGS) entry which is preliminary data.</text>
</comment>
<evidence type="ECO:0000313" key="3">
    <source>
        <dbReference type="Proteomes" id="UP000269379"/>
    </source>
</evidence>
<evidence type="ECO:0000313" key="2">
    <source>
        <dbReference type="EMBL" id="RPA29043.1"/>
    </source>
</evidence>
<organism evidence="2 3">
    <name type="scientific">Burkholderia mallei</name>
    <name type="common">Pseudomonas mallei</name>
    <dbReference type="NCBI Taxonomy" id="13373"/>
    <lineage>
        <taxon>Bacteria</taxon>
        <taxon>Pseudomonadati</taxon>
        <taxon>Pseudomonadota</taxon>
        <taxon>Betaproteobacteria</taxon>
        <taxon>Burkholderiales</taxon>
        <taxon>Burkholderiaceae</taxon>
        <taxon>Burkholderia</taxon>
        <taxon>pseudomallei group</taxon>
    </lineage>
</organism>
<sequence length="132" mass="15118">MKNRIQGASHGIRRGRAPPRKRREAERHRRRDAGLRGEIRAARFGRRRALRRRAAPCDDAPLTLYGAYRQGFADYLAGRPNPYRIGSRLAGIWHEGHAEAASNDALDFAVRVRFCWGARAAANPIAFFRRRR</sequence>
<reference evidence="3" key="1">
    <citation type="submission" date="2018-10" db="EMBL/GenBank/DDBJ databases">
        <title>FDA dAtabase for Regulatory Grade micrObial Sequences (FDA-ARGOS): Supporting development and validation of Infectious Disease Dx tests.</title>
        <authorList>
            <person name="Minogue T."/>
            <person name="Wolcott M."/>
            <person name="Wasieloski L."/>
            <person name="Aguilar W."/>
            <person name="Moore D."/>
            <person name="Jaissle J."/>
            <person name="Tallon L."/>
            <person name="Sadzewicz L."/>
            <person name="Zhao X."/>
            <person name="Vavikolanu K."/>
            <person name="Mehta A."/>
            <person name="Aluvathingal J."/>
            <person name="Nadendla S."/>
            <person name="Yan Y."/>
            <person name="Sichtig H."/>
        </authorList>
    </citation>
    <scope>NUCLEOTIDE SEQUENCE [LARGE SCALE GENOMIC DNA]</scope>
    <source>
        <strain evidence="3">FDAARGOS_588</strain>
    </source>
</reference>